<feature type="transmembrane region" description="Helical" evidence="1">
    <location>
        <begin position="26"/>
        <end position="46"/>
    </location>
</feature>
<keyword evidence="4" id="KW-1185">Reference proteome</keyword>
<dbReference type="EMBL" id="JADEYR010000026">
    <property type="protein sequence ID" value="MBE9405223.1"/>
    <property type="molecule type" value="Genomic_DNA"/>
</dbReference>
<feature type="transmembrane region" description="Helical" evidence="1">
    <location>
        <begin position="93"/>
        <end position="123"/>
    </location>
</feature>
<feature type="domain" description="CAAX prenyl protease 2/Lysostaphin resistance protein A-like" evidence="2">
    <location>
        <begin position="136"/>
        <end position="232"/>
    </location>
</feature>
<keyword evidence="3" id="KW-0482">Metalloprotease</keyword>
<dbReference type="InterPro" id="IPR003675">
    <property type="entry name" value="Rce1/LyrA-like_dom"/>
</dbReference>
<evidence type="ECO:0000259" key="2">
    <source>
        <dbReference type="Pfam" id="PF02517"/>
    </source>
</evidence>
<dbReference type="PANTHER" id="PTHR35797">
    <property type="entry name" value="PROTEASE-RELATED"/>
    <property type="match status" value="1"/>
</dbReference>
<feature type="transmembrane region" description="Helical" evidence="1">
    <location>
        <begin position="196"/>
        <end position="213"/>
    </location>
</feature>
<gene>
    <name evidence="3" type="ORF">IOE58_13945</name>
</gene>
<evidence type="ECO:0000313" key="4">
    <source>
        <dbReference type="Proteomes" id="UP000644727"/>
    </source>
</evidence>
<dbReference type="RefSeq" id="WP_193866952.1">
    <property type="nucleotide sequence ID" value="NZ_JADEYR010000026.1"/>
</dbReference>
<sequence>MTPVTTPEATPAATAITADTVPISRILAFSALVLVAACLLSAPFALDLLPPEAAALVVPIAQFTPLLAALLVRRRPGQLRADLGLMVPSGRALVLGLLLAIAVFTVVPVLRVLASVALGSAAWSAPEEAAAILVALPLVALLQTVLAFGEETGWRGWLHGALSRYGILATALVTAVLWALWHLPIVLALGMGPTDSIAYLGTIAAVSPLLTVLRELSGSIWPALLAHGLLNSLRVAIEQNLTTPLSGGPERWILEAASWSMWVAAAVLVLWLAGRRPLVRA</sequence>
<comment type="caution">
    <text evidence="3">The sequence shown here is derived from an EMBL/GenBank/DDBJ whole genome shotgun (WGS) entry which is preliminary data.</text>
</comment>
<dbReference type="Pfam" id="PF02517">
    <property type="entry name" value="Rce1-like"/>
    <property type="match status" value="1"/>
</dbReference>
<evidence type="ECO:0000256" key="1">
    <source>
        <dbReference type="SAM" id="Phobius"/>
    </source>
</evidence>
<dbReference type="PANTHER" id="PTHR35797:SF1">
    <property type="entry name" value="PROTEASE"/>
    <property type="match status" value="1"/>
</dbReference>
<proteinExistence type="predicted"/>
<feature type="transmembrane region" description="Helical" evidence="1">
    <location>
        <begin position="129"/>
        <end position="149"/>
    </location>
</feature>
<feature type="transmembrane region" description="Helical" evidence="1">
    <location>
        <begin position="161"/>
        <end position="181"/>
    </location>
</feature>
<reference evidence="3 4" key="1">
    <citation type="submission" date="2020-10" db="EMBL/GenBank/DDBJ databases">
        <title>Draft genome and description of Brachybacterium epidermidis sp nov.</title>
        <authorList>
            <person name="Boxberger M."/>
            <person name="La Scola B."/>
        </authorList>
    </citation>
    <scope>NUCLEOTIDE SEQUENCE [LARGE SCALE GENOMIC DNA]</scope>
    <source>
        <strain evidence="3 4">Marseille-Q2903</strain>
    </source>
</reference>
<protein>
    <submittedName>
        <fullName evidence="3">CPBP family intramembrane metalloprotease</fullName>
    </submittedName>
</protein>
<feature type="transmembrane region" description="Helical" evidence="1">
    <location>
        <begin position="52"/>
        <end position="72"/>
    </location>
</feature>
<keyword evidence="3" id="KW-0378">Hydrolase</keyword>
<keyword evidence="1" id="KW-1133">Transmembrane helix</keyword>
<organism evidence="3 4">
    <name type="scientific">Brachybacterium epidermidis</name>
    <dbReference type="NCBI Taxonomy" id="2781983"/>
    <lineage>
        <taxon>Bacteria</taxon>
        <taxon>Bacillati</taxon>
        <taxon>Actinomycetota</taxon>
        <taxon>Actinomycetes</taxon>
        <taxon>Micrococcales</taxon>
        <taxon>Dermabacteraceae</taxon>
        <taxon>Brachybacterium</taxon>
    </lineage>
</organism>
<feature type="transmembrane region" description="Helical" evidence="1">
    <location>
        <begin position="257"/>
        <end position="274"/>
    </location>
</feature>
<accession>A0ABR9W7L4</accession>
<dbReference type="Proteomes" id="UP000644727">
    <property type="component" value="Unassembled WGS sequence"/>
</dbReference>
<keyword evidence="3" id="KW-0645">Protease</keyword>
<evidence type="ECO:0000313" key="3">
    <source>
        <dbReference type="EMBL" id="MBE9405223.1"/>
    </source>
</evidence>
<feature type="transmembrane region" description="Helical" evidence="1">
    <location>
        <begin position="220"/>
        <end position="237"/>
    </location>
</feature>
<dbReference type="InterPro" id="IPR042150">
    <property type="entry name" value="MmRce1-like"/>
</dbReference>
<dbReference type="GO" id="GO:0008237">
    <property type="term" value="F:metallopeptidase activity"/>
    <property type="evidence" value="ECO:0007669"/>
    <property type="project" value="UniProtKB-KW"/>
</dbReference>
<keyword evidence="1" id="KW-0812">Transmembrane</keyword>
<name>A0ABR9W7L4_9MICO</name>
<keyword evidence="1" id="KW-0472">Membrane</keyword>